<organism evidence="2 3">
    <name type="scientific">Tribonema minus</name>
    <dbReference type="NCBI Taxonomy" id="303371"/>
    <lineage>
        <taxon>Eukaryota</taxon>
        <taxon>Sar</taxon>
        <taxon>Stramenopiles</taxon>
        <taxon>Ochrophyta</taxon>
        <taxon>PX clade</taxon>
        <taxon>Xanthophyceae</taxon>
        <taxon>Tribonematales</taxon>
        <taxon>Tribonemataceae</taxon>
        <taxon>Tribonema</taxon>
    </lineage>
</organism>
<accession>A0A836CE04</accession>
<feature type="transmembrane region" description="Helical" evidence="1">
    <location>
        <begin position="71"/>
        <end position="95"/>
    </location>
</feature>
<protein>
    <submittedName>
        <fullName evidence="2">Uncharacterized protein</fullName>
    </submittedName>
</protein>
<evidence type="ECO:0000256" key="1">
    <source>
        <dbReference type="SAM" id="Phobius"/>
    </source>
</evidence>
<reference evidence="2" key="1">
    <citation type="submission" date="2021-02" db="EMBL/GenBank/DDBJ databases">
        <title>First Annotated Genome of the Yellow-green Alga Tribonema minus.</title>
        <authorList>
            <person name="Mahan K.M."/>
        </authorList>
    </citation>
    <scope>NUCLEOTIDE SEQUENCE</scope>
    <source>
        <strain evidence="2">UTEX B ZZ1240</strain>
    </source>
</reference>
<keyword evidence="1" id="KW-0472">Membrane</keyword>
<proteinExistence type="predicted"/>
<keyword evidence="1" id="KW-0812">Transmembrane</keyword>
<dbReference type="AlphaFoldDB" id="A0A836CE04"/>
<keyword evidence="3" id="KW-1185">Reference proteome</keyword>
<gene>
    <name evidence="2" type="ORF">JKP88DRAFT_214899</name>
</gene>
<sequence length="132" mass="15279">MADSYMPERAPEALLLLVMLMRAARSASRALEWQRAYRCADVISTWTWHLVMLDLTVCLVTSCMRKRMSVFFTGASDTQLVVGIVLWAAWIMLLVQRATPHEVRVRTVATFTTSPRRVRRSRRQQDHGTRQQ</sequence>
<name>A0A836CE04_9STRA</name>
<dbReference type="Proteomes" id="UP000664859">
    <property type="component" value="Unassembled WGS sequence"/>
</dbReference>
<keyword evidence="1" id="KW-1133">Transmembrane helix</keyword>
<comment type="caution">
    <text evidence="2">The sequence shown here is derived from an EMBL/GenBank/DDBJ whole genome shotgun (WGS) entry which is preliminary data.</text>
</comment>
<dbReference type="EMBL" id="JAFCMP010000223">
    <property type="protein sequence ID" value="KAG5182965.1"/>
    <property type="molecule type" value="Genomic_DNA"/>
</dbReference>
<evidence type="ECO:0000313" key="2">
    <source>
        <dbReference type="EMBL" id="KAG5182965.1"/>
    </source>
</evidence>
<evidence type="ECO:0000313" key="3">
    <source>
        <dbReference type="Proteomes" id="UP000664859"/>
    </source>
</evidence>